<comment type="subcellular location">
    <subcellularLocation>
        <location evidence="1">Membrane</location>
        <topology evidence="1">Multi-pass membrane protein</topology>
    </subcellularLocation>
</comment>
<evidence type="ECO:0000313" key="9">
    <source>
        <dbReference type="EMBL" id="KUM56583.1"/>
    </source>
</evidence>
<feature type="transmembrane region" description="Helical" evidence="7">
    <location>
        <begin position="52"/>
        <end position="76"/>
    </location>
</feature>
<keyword evidence="4 7" id="KW-0472">Membrane</keyword>
<evidence type="ECO:0000259" key="8">
    <source>
        <dbReference type="Pfam" id="PF20684"/>
    </source>
</evidence>
<reference evidence="9 10" key="1">
    <citation type="submission" date="2015-10" db="EMBL/GenBank/DDBJ databases">
        <title>Genome sequencing of Penicillium freii.</title>
        <authorList>
            <person name="Nguyen H.D."/>
            <person name="Visagie C.M."/>
            <person name="Seifert K.A."/>
        </authorList>
    </citation>
    <scope>NUCLEOTIDE SEQUENCE [LARGE SCALE GENOMIC DNA]</scope>
    <source>
        <strain evidence="9 10">DAOM 242723</strain>
    </source>
</reference>
<evidence type="ECO:0000256" key="5">
    <source>
        <dbReference type="ARBA" id="ARBA00038359"/>
    </source>
</evidence>
<feature type="domain" description="Rhodopsin" evidence="8">
    <location>
        <begin position="1"/>
        <end position="77"/>
    </location>
</feature>
<dbReference type="OrthoDB" id="5273647at2759"/>
<accession>A0A117NKT3</accession>
<sequence length="160" mass="17937">MLYGLQLTWRKKGAILGVFLGILSIAAGCVRYDFVTKLNSAKDEYYLLLDDSLNWCMIEAYVAIFCGSGPSLSVLIKTYAPSIFGSSAAKYQSSEQSPGASYVQRRNPQKSNRRRGLGDTTLGSQDGIMMKTDIQMDVATRKSTEDMTYKREYYDFAKRT</sequence>
<comment type="similarity">
    <text evidence="5">Belongs to the SAT4 family.</text>
</comment>
<dbReference type="STRING" id="48697.A0A117NKT3"/>
<feature type="region of interest" description="Disordered" evidence="6">
    <location>
        <begin position="94"/>
        <end position="125"/>
    </location>
</feature>
<gene>
    <name evidence="9" type="ORF">ACN42_g10626</name>
</gene>
<keyword evidence="2 7" id="KW-0812">Transmembrane</keyword>
<dbReference type="AlphaFoldDB" id="A0A117NKT3"/>
<dbReference type="EMBL" id="LLXE01000464">
    <property type="protein sequence ID" value="KUM56583.1"/>
    <property type="molecule type" value="Genomic_DNA"/>
</dbReference>
<evidence type="ECO:0000256" key="2">
    <source>
        <dbReference type="ARBA" id="ARBA00022692"/>
    </source>
</evidence>
<dbReference type="PANTHER" id="PTHR33048:SF129">
    <property type="entry name" value="INTEGRAL MEMBRANE PROTEIN-RELATED"/>
    <property type="match status" value="1"/>
</dbReference>
<evidence type="ECO:0000256" key="4">
    <source>
        <dbReference type="ARBA" id="ARBA00023136"/>
    </source>
</evidence>
<feature type="compositionally biased region" description="Polar residues" evidence="6">
    <location>
        <begin position="94"/>
        <end position="106"/>
    </location>
</feature>
<evidence type="ECO:0000313" key="10">
    <source>
        <dbReference type="Proteomes" id="UP000055045"/>
    </source>
</evidence>
<comment type="caution">
    <text evidence="9">The sequence shown here is derived from an EMBL/GenBank/DDBJ whole genome shotgun (WGS) entry which is preliminary data.</text>
</comment>
<evidence type="ECO:0000256" key="3">
    <source>
        <dbReference type="ARBA" id="ARBA00022989"/>
    </source>
</evidence>
<keyword evidence="10" id="KW-1185">Reference proteome</keyword>
<evidence type="ECO:0000256" key="1">
    <source>
        <dbReference type="ARBA" id="ARBA00004141"/>
    </source>
</evidence>
<protein>
    <recommendedName>
        <fullName evidence="8">Rhodopsin domain-containing protein</fullName>
    </recommendedName>
</protein>
<dbReference type="GO" id="GO:0016020">
    <property type="term" value="C:membrane"/>
    <property type="evidence" value="ECO:0007669"/>
    <property type="project" value="UniProtKB-SubCell"/>
</dbReference>
<dbReference type="Proteomes" id="UP000055045">
    <property type="component" value="Unassembled WGS sequence"/>
</dbReference>
<evidence type="ECO:0000256" key="6">
    <source>
        <dbReference type="SAM" id="MobiDB-lite"/>
    </source>
</evidence>
<dbReference type="PANTHER" id="PTHR33048">
    <property type="entry name" value="PTH11-LIKE INTEGRAL MEMBRANE PROTEIN (AFU_ORTHOLOGUE AFUA_5G11245)"/>
    <property type="match status" value="1"/>
</dbReference>
<dbReference type="InterPro" id="IPR049326">
    <property type="entry name" value="Rhodopsin_dom_fungi"/>
</dbReference>
<proteinExistence type="inferred from homology"/>
<keyword evidence="3 7" id="KW-1133">Transmembrane helix</keyword>
<name>A0A117NKT3_PENFR</name>
<dbReference type="InterPro" id="IPR052337">
    <property type="entry name" value="SAT4-like"/>
</dbReference>
<evidence type="ECO:0000256" key="7">
    <source>
        <dbReference type="SAM" id="Phobius"/>
    </source>
</evidence>
<organism evidence="9 10">
    <name type="scientific">Penicillium freii</name>
    <dbReference type="NCBI Taxonomy" id="48697"/>
    <lineage>
        <taxon>Eukaryota</taxon>
        <taxon>Fungi</taxon>
        <taxon>Dikarya</taxon>
        <taxon>Ascomycota</taxon>
        <taxon>Pezizomycotina</taxon>
        <taxon>Eurotiomycetes</taxon>
        <taxon>Eurotiomycetidae</taxon>
        <taxon>Eurotiales</taxon>
        <taxon>Aspergillaceae</taxon>
        <taxon>Penicillium</taxon>
    </lineage>
</organism>
<dbReference type="Pfam" id="PF20684">
    <property type="entry name" value="Fung_rhodopsin"/>
    <property type="match status" value="1"/>
</dbReference>